<protein>
    <submittedName>
        <fullName evidence="5">Uncharacterized protein</fullName>
    </submittedName>
</protein>
<evidence type="ECO:0000256" key="3">
    <source>
        <dbReference type="ARBA" id="ARBA00023187"/>
    </source>
</evidence>
<gene>
    <name evidence="5" type="ORF">CCAM_LOCUS32973</name>
</gene>
<dbReference type="OrthoDB" id="1740776at2759"/>
<dbReference type="PANTHER" id="PTHR23139">
    <property type="entry name" value="RNA-BINDING PROTEIN"/>
    <property type="match status" value="1"/>
</dbReference>
<dbReference type="GO" id="GO:0006397">
    <property type="term" value="P:mRNA processing"/>
    <property type="evidence" value="ECO:0007669"/>
    <property type="project" value="UniProtKB-KW"/>
</dbReference>
<feature type="region of interest" description="Disordered" evidence="4">
    <location>
        <begin position="1"/>
        <end position="59"/>
    </location>
</feature>
<dbReference type="GO" id="GO:0003723">
    <property type="term" value="F:RNA binding"/>
    <property type="evidence" value="ECO:0007669"/>
    <property type="project" value="UniProtKB-KW"/>
</dbReference>
<evidence type="ECO:0000313" key="5">
    <source>
        <dbReference type="EMBL" id="VFQ91197.1"/>
    </source>
</evidence>
<feature type="compositionally biased region" description="Basic and acidic residues" evidence="4">
    <location>
        <begin position="25"/>
        <end position="36"/>
    </location>
</feature>
<keyword evidence="2" id="KW-0694">RNA-binding</keyword>
<keyword evidence="3" id="KW-0508">mRNA splicing</keyword>
<sequence length="158" mass="17428">MVNITSREGDQARGTRGGRQFGTESRIRDLRHERSTTRQQSNRRRLSSSTRTAGGRLSSSISIWTQSRAGVVGLHRPSASSEAWRSGSDLSDSGRKSYGGLLSDSIFVGGISEVISSDMLMEIAKSFGHLKAYHFEFNADLNEPRAFLEVSSYYSFIG</sequence>
<proteinExistence type="predicted"/>
<accession>A0A484MRP9</accession>
<dbReference type="Proteomes" id="UP000595140">
    <property type="component" value="Unassembled WGS sequence"/>
</dbReference>
<evidence type="ECO:0000256" key="2">
    <source>
        <dbReference type="ARBA" id="ARBA00022884"/>
    </source>
</evidence>
<name>A0A484MRP9_9ASTE</name>
<dbReference type="GO" id="GO:0008380">
    <property type="term" value="P:RNA splicing"/>
    <property type="evidence" value="ECO:0007669"/>
    <property type="project" value="UniProtKB-KW"/>
</dbReference>
<evidence type="ECO:0000256" key="1">
    <source>
        <dbReference type="ARBA" id="ARBA00022664"/>
    </source>
</evidence>
<evidence type="ECO:0000256" key="4">
    <source>
        <dbReference type="SAM" id="MobiDB-lite"/>
    </source>
</evidence>
<organism evidence="5 6">
    <name type="scientific">Cuscuta campestris</name>
    <dbReference type="NCBI Taxonomy" id="132261"/>
    <lineage>
        <taxon>Eukaryota</taxon>
        <taxon>Viridiplantae</taxon>
        <taxon>Streptophyta</taxon>
        <taxon>Embryophyta</taxon>
        <taxon>Tracheophyta</taxon>
        <taxon>Spermatophyta</taxon>
        <taxon>Magnoliopsida</taxon>
        <taxon>eudicotyledons</taxon>
        <taxon>Gunneridae</taxon>
        <taxon>Pentapetalae</taxon>
        <taxon>asterids</taxon>
        <taxon>lamiids</taxon>
        <taxon>Solanales</taxon>
        <taxon>Convolvulaceae</taxon>
        <taxon>Cuscuteae</taxon>
        <taxon>Cuscuta</taxon>
        <taxon>Cuscuta subgen. Grammica</taxon>
        <taxon>Cuscuta sect. Cleistogrammica</taxon>
    </lineage>
</organism>
<dbReference type="EMBL" id="OOIL02004257">
    <property type="protein sequence ID" value="VFQ91197.1"/>
    <property type="molecule type" value="Genomic_DNA"/>
</dbReference>
<dbReference type="AlphaFoldDB" id="A0A484MRP9"/>
<evidence type="ECO:0000313" key="6">
    <source>
        <dbReference type="Proteomes" id="UP000595140"/>
    </source>
</evidence>
<keyword evidence="6" id="KW-1185">Reference proteome</keyword>
<keyword evidence="1" id="KW-0507">mRNA processing</keyword>
<reference evidence="5 6" key="1">
    <citation type="submission" date="2018-04" db="EMBL/GenBank/DDBJ databases">
        <authorList>
            <person name="Vogel A."/>
        </authorList>
    </citation>
    <scope>NUCLEOTIDE SEQUENCE [LARGE SCALE GENOMIC DNA]</scope>
</reference>